<evidence type="ECO:0000313" key="1">
    <source>
        <dbReference type="EMBL" id="GMT24297.1"/>
    </source>
</evidence>
<reference evidence="1" key="1">
    <citation type="submission" date="2023-10" db="EMBL/GenBank/DDBJ databases">
        <title>Genome assembly of Pristionchus species.</title>
        <authorList>
            <person name="Yoshida K."/>
            <person name="Sommer R.J."/>
        </authorList>
    </citation>
    <scope>NUCLEOTIDE SEQUENCE</scope>
    <source>
        <strain evidence="1">RS5133</strain>
    </source>
</reference>
<dbReference type="EMBL" id="BTSY01000004">
    <property type="protein sequence ID" value="GMT24297.1"/>
    <property type="molecule type" value="Genomic_DNA"/>
</dbReference>
<gene>
    <name evidence="1" type="ORF">PFISCL1PPCAC_15594</name>
</gene>
<protein>
    <submittedName>
        <fullName evidence="1">Uncharacterized protein</fullName>
    </submittedName>
</protein>
<dbReference type="AlphaFoldDB" id="A0AAV5W2G0"/>
<comment type="caution">
    <text evidence="1">The sequence shown here is derived from an EMBL/GenBank/DDBJ whole genome shotgun (WGS) entry which is preliminary data.</text>
</comment>
<feature type="non-terminal residue" evidence="1">
    <location>
        <position position="1"/>
    </location>
</feature>
<dbReference type="Proteomes" id="UP001432322">
    <property type="component" value="Unassembled WGS sequence"/>
</dbReference>
<proteinExistence type="predicted"/>
<name>A0AAV5W2G0_9BILA</name>
<evidence type="ECO:0000313" key="2">
    <source>
        <dbReference type="Proteomes" id="UP001432322"/>
    </source>
</evidence>
<keyword evidence="2" id="KW-1185">Reference proteome</keyword>
<sequence>VLEWLVYYSLSLYLLTDSYEFRCLSISALKLIIPGSQHFEQIEDSSRCRTDTHDSDFDPRIDYVTSPLIR</sequence>
<organism evidence="1 2">
    <name type="scientific">Pristionchus fissidentatus</name>
    <dbReference type="NCBI Taxonomy" id="1538716"/>
    <lineage>
        <taxon>Eukaryota</taxon>
        <taxon>Metazoa</taxon>
        <taxon>Ecdysozoa</taxon>
        <taxon>Nematoda</taxon>
        <taxon>Chromadorea</taxon>
        <taxon>Rhabditida</taxon>
        <taxon>Rhabditina</taxon>
        <taxon>Diplogasteromorpha</taxon>
        <taxon>Diplogasteroidea</taxon>
        <taxon>Neodiplogasteridae</taxon>
        <taxon>Pristionchus</taxon>
    </lineage>
</organism>
<accession>A0AAV5W2G0</accession>